<dbReference type="CDD" id="cd08899">
    <property type="entry name" value="SRPBCC_CalC_Aha1-like_6"/>
    <property type="match status" value="1"/>
</dbReference>
<dbReference type="AlphaFoldDB" id="A0A066U2B9"/>
<comment type="similarity">
    <text evidence="1">Belongs to the AHA1 family.</text>
</comment>
<organism evidence="3 4">
    <name type="scientific">Amycolatopsis rifamycinica</name>
    <dbReference type="NCBI Taxonomy" id="287986"/>
    <lineage>
        <taxon>Bacteria</taxon>
        <taxon>Bacillati</taxon>
        <taxon>Actinomycetota</taxon>
        <taxon>Actinomycetes</taxon>
        <taxon>Pseudonocardiales</taxon>
        <taxon>Pseudonocardiaceae</taxon>
        <taxon>Amycolatopsis</taxon>
    </lineage>
</organism>
<comment type="caution">
    <text evidence="3">The sequence shown here is derived from an EMBL/GenBank/DDBJ whole genome shotgun (WGS) entry which is preliminary data.</text>
</comment>
<dbReference type="eggNOG" id="COG3832">
    <property type="taxonomic scope" value="Bacteria"/>
</dbReference>
<evidence type="ECO:0000313" key="4">
    <source>
        <dbReference type="Proteomes" id="UP000027345"/>
    </source>
</evidence>
<evidence type="ECO:0000313" key="3">
    <source>
        <dbReference type="EMBL" id="KDN18378.1"/>
    </source>
</evidence>
<sequence length="265" mass="29591">MSGRAKLRTIGERPALRLERRLKHPPEKVWHAITDPAELEHWFPAKVDVELRDGGAIRFTFPGEDSTTTGRVVTADPPREFTFVWNDDTLRWLISPDGDGSLLEFTHTFGRGDPAIAKLAGARTAAGWDACLDALAARLAGREAAQPSGWHARMASYVEEFGLDEGEVREDGTIRFRRDLGWKPVAELRPLLPDEPGWDLVHDPREGTRVEFTEAAGDDVPAQLARRHEQLDKLFAATHGVEVPDWAPDRVEAVRKHYAARPTEG</sequence>
<gene>
    <name evidence="3" type="ORF">DV20_31550</name>
</gene>
<dbReference type="STRING" id="287986.DV20_31550"/>
<reference evidence="3 4" key="1">
    <citation type="submission" date="2014-05" db="EMBL/GenBank/DDBJ databases">
        <title>Draft genome sequence of Amycolatopsis rifamycinica DSM 46095.</title>
        <authorList>
            <person name="Lal R."/>
            <person name="Saxena A."/>
            <person name="Kumari R."/>
            <person name="Mukherjee U."/>
            <person name="Singh P."/>
            <person name="Sangwan N."/>
            <person name="Mahato N.K."/>
        </authorList>
    </citation>
    <scope>NUCLEOTIDE SEQUENCE [LARGE SCALE GENOMIC DNA]</scope>
    <source>
        <strain evidence="3 4">DSM 46095</strain>
    </source>
</reference>
<feature type="domain" description="Activator of Hsp90 ATPase homologue 1/2-like C-terminal" evidence="2">
    <location>
        <begin position="24"/>
        <end position="139"/>
    </location>
</feature>
<protein>
    <recommendedName>
        <fullName evidence="2">Activator of Hsp90 ATPase homologue 1/2-like C-terminal domain-containing protein</fullName>
    </recommendedName>
</protein>
<dbReference type="Proteomes" id="UP000027345">
    <property type="component" value="Unassembled WGS sequence"/>
</dbReference>
<proteinExistence type="inferred from homology"/>
<evidence type="ECO:0000256" key="1">
    <source>
        <dbReference type="ARBA" id="ARBA00006817"/>
    </source>
</evidence>
<dbReference type="OrthoDB" id="9803476at2"/>
<keyword evidence="4" id="KW-1185">Reference proteome</keyword>
<accession>A0A066U2B9</accession>
<dbReference type="RefSeq" id="WP_043786511.1">
    <property type="nucleotide sequence ID" value="NZ_JMQI01000064.1"/>
</dbReference>
<dbReference type="Pfam" id="PF08327">
    <property type="entry name" value="AHSA1"/>
    <property type="match status" value="1"/>
</dbReference>
<dbReference type="InterPro" id="IPR013538">
    <property type="entry name" value="ASHA1/2-like_C"/>
</dbReference>
<name>A0A066U2B9_9PSEU</name>
<dbReference type="EMBL" id="JMQI01000064">
    <property type="protein sequence ID" value="KDN18378.1"/>
    <property type="molecule type" value="Genomic_DNA"/>
</dbReference>
<dbReference type="SUPFAM" id="SSF55961">
    <property type="entry name" value="Bet v1-like"/>
    <property type="match status" value="1"/>
</dbReference>
<dbReference type="InterPro" id="IPR023393">
    <property type="entry name" value="START-like_dom_sf"/>
</dbReference>
<dbReference type="Gene3D" id="3.30.530.20">
    <property type="match status" value="1"/>
</dbReference>
<evidence type="ECO:0000259" key="2">
    <source>
        <dbReference type="Pfam" id="PF08327"/>
    </source>
</evidence>